<dbReference type="GO" id="GO:0003677">
    <property type="term" value="F:DNA binding"/>
    <property type="evidence" value="ECO:0007669"/>
    <property type="project" value="UniProtKB-KW"/>
</dbReference>
<dbReference type="EMBL" id="QEEX01000002">
    <property type="protein sequence ID" value="PWB96406.1"/>
    <property type="molecule type" value="Genomic_DNA"/>
</dbReference>
<proteinExistence type="predicted"/>
<keyword evidence="2" id="KW-1185">Reference proteome</keyword>
<organism evidence="1 2">
    <name type="scientific">Homoserinimonas hongtaonis</name>
    <dbReference type="NCBI Taxonomy" id="2079791"/>
    <lineage>
        <taxon>Bacteria</taxon>
        <taxon>Bacillati</taxon>
        <taxon>Actinomycetota</taxon>
        <taxon>Actinomycetes</taxon>
        <taxon>Micrococcales</taxon>
        <taxon>Microbacteriaceae</taxon>
        <taxon>Homoserinimonas</taxon>
    </lineage>
</organism>
<evidence type="ECO:0000313" key="1">
    <source>
        <dbReference type="EMBL" id="PWB96406.1"/>
    </source>
</evidence>
<protein>
    <submittedName>
        <fullName evidence="1">DNA-binding protein</fullName>
    </submittedName>
</protein>
<keyword evidence="1" id="KW-0238">DNA-binding</keyword>
<name>A0A2U1SXS5_9MICO</name>
<dbReference type="Proteomes" id="UP000244978">
    <property type="component" value="Unassembled WGS sequence"/>
</dbReference>
<sequence length="206" mass="21667">MFVISADQRGSRAREDLVGPAREAINDQFGDSLALPADRNAGDEIQLLTDSAATVLDITIMLARTGNWSIGIGVGTVRTPLPGAVGEATGDAFIAARDAVTAAKRRQTRVAVRGGDLTDAAWPTAEDAQSLLDPLLELLRRRSGQGWELHDVLTSAPTQADAAHVLGITAAAVSDRAKVAALKIERDARKALVRLLENLATTATTP</sequence>
<dbReference type="AlphaFoldDB" id="A0A2U1SXS5"/>
<evidence type="ECO:0000313" key="2">
    <source>
        <dbReference type="Proteomes" id="UP000244978"/>
    </source>
</evidence>
<gene>
    <name evidence="1" type="ORF">DF220_13420</name>
</gene>
<reference evidence="2" key="1">
    <citation type="submission" date="2018-04" db="EMBL/GenBank/DDBJ databases">
        <authorList>
            <person name="Liu S."/>
            <person name="Wang Z."/>
            <person name="Li J."/>
        </authorList>
    </citation>
    <scope>NUCLEOTIDE SEQUENCE [LARGE SCALE GENOMIC DNA]</scope>
    <source>
        <strain evidence="2">S1194</strain>
    </source>
</reference>
<comment type="caution">
    <text evidence="1">The sequence shown here is derived from an EMBL/GenBank/DDBJ whole genome shotgun (WGS) entry which is preliminary data.</text>
</comment>
<accession>A0A2U1SXS5</accession>